<dbReference type="NCBIfam" id="NF040566">
    <property type="entry name" value="SCO2522_fam"/>
    <property type="match status" value="1"/>
</dbReference>
<keyword evidence="3" id="KW-1185">Reference proteome</keyword>
<proteinExistence type="predicted"/>
<reference evidence="2" key="1">
    <citation type="submission" date="2016-11" db="EMBL/GenBank/DDBJ databases">
        <authorList>
            <person name="Jaros S."/>
            <person name="Januszkiewicz K."/>
            <person name="Wedrychowicz H."/>
        </authorList>
    </citation>
    <scope>NUCLEOTIDE SEQUENCE [LARGE SCALE GENOMIC DNA]</scope>
    <source>
        <strain evidence="2">Y48</strain>
    </source>
</reference>
<dbReference type="RefSeq" id="WP_071931845.1">
    <property type="nucleotide sequence ID" value="NZ_CP018082.1"/>
</dbReference>
<dbReference type="KEGG" id="nsl:BOX37_24185"/>
<gene>
    <name evidence="2" type="ORF">BOX37_24185</name>
</gene>
<feature type="region of interest" description="Disordered" evidence="1">
    <location>
        <begin position="144"/>
        <end position="176"/>
    </location>
</feature>
<accession>A0A1J0W338</accession>
<organism evidence="2 3">
    <name type="scientific">Nocardia mangyaensis</name>
    <dbReference type="NCBI Taxonomy" id="2213200"/>
    <lineage>
        <taxon>Bacteria</taxon>
        <taxon>Bacillati</taxon>
        <taxon>Actinomycetota</taxon>
        <taxon>Actinomycetes</taxon>
        <taxon>Mycobacteriales</taxon>
        <taxon>Nocardiaceae</taxon>
        <taxon>Nocardia</taxon>
    </lineage>
</organism>
<dbReference type="Proteomes" id="UP000183810">
    <property type="component" value="Chromosome"/>
</dbReference>
<name>A0A1J0W338_9NOCA</name>
<evidence type="ECO:0000313" key="2">
    <source>
        <dbReference type="EMBL" id="APE38682.1"/>
    </source>
</evidence>
<dbReference type="OrthoDB" id="4561843at2"/>
<dbReference type="EMBL" id="CP018082">
    <property type="protein sequence ID" value="APE38682.1"/>
    <property type="molecule type" value="Genomic_DNA"/>
</dbReference>
<dbReference type="InterPro" id="IPR049747">
    <property type="entry name" value="SCO2522-like"/>
</dbReference>
<evidence type="ECO:0000313" key="3">
    <source>
        <dbReference type="Proteomes" id="UP000183810"/>
    </source>
</evidence>
<evidence type="ECO:0000256" key="1">
    <source>
        <dbReference type="SAM" id="MobiDB-lite"/>
    </source>
</evidence>
<protein>
    <submittedName>
        <fullName evidence="2">Uncharacterized protein</fullName>
    </submittedName>
</protein>
<sequence>MSSAAYAEATASTRVEDVALAHVSIEAGHFYMSDLINGEQAIAAQFRRVAPLLDAFTELARQEFAEAAGGPSRVRVSTCFLLDDYFQNDADPRQVVPKLLRIAADCGVRIDYLGSEAGCDKHLRRLHDEPRVPLAQMVADSVVAEPAPGSTGRRPPTAESGWLCNGSRSSDDEPGQAMEVNYRHPVEFSAHNHSIFLDVEMWRDRGAGREPRDVLWSCPFLASVWQLLRLGMLREEGKAIVRADYWDPDQEWPARWDQFPSVIRLQEHAAPFAAFRSLSLLPQRYLGIEHAVRTILEHVALDEVVVGMIAQRAQQQGVPMTEFVTDRLSHHFLSGV</sequence>
<dbReference type="AlphaFoldDB" id="A0A1J0W338"/>